<protein>
    <submittedName>
        <fullName evidence="2">HAD family hydrolase</fullName>
        <ecNumber evidence="2">3.1.3.-</ecNumber>
    </submittedName>
</protein>
<keyword evidence="1 2" id="KW-0378">Hydrolase</keyword>
<reference evidence="2 3" key="1">
    <citation type="journal article" date="2024" name="Front. Microbiol.">
        <title>Novel thermophilic genera Geochorda gen. nov. and Carboxydochorda gen. nov. from the deep terrestrial subsurface reveal the ecophysiological diversity in the class Limnochordia.</title>
        <authorList>
            <person name="Karnachuk O.V."/>
            <person name="Lukina A.P."/>
            <person name="Avakyan M.R."/>
            <person name="Kadnikov V.V."/>
            <person name="Begmatov S."/>
            <person name="Beletsky A.V."/>
            <person name="Vlasova K.G."/>
            <person name="Novikov A.A."/>
            <person name="Shcherbakova V.A."/>
            <person name="Mardanov A.V."/>
            <person name="Ravin N.V."/>
        </authorList>
    </citation>
    <scope>NUCLEOTIDE SEQUENCE [LARGE SCALE GENOMIC DNA]</scope>
    <source>
        <strain evidence="2 3">L945</strain>
    </source>
</reference>
<dbReference type="GO" id="GO:0016787">
    <property type="term" value="F:hydrolase activity"/>
    <property type="evidence" value="ECO:0007669"/>
    <property type="project" value="UniProtKB-KW"/>
</dbReference>
<dbReference type="Pfam" id="PF00702">
    <property type="entry name" value="Hydrolase"/>
    <property type="match status" value="1"/>
</dbReference>
<dbReference type="Proteomes" id="UP001332192">
    <property type="component" value="Chromosome"/>
</dbReference>
<evidence type="ECO:0000256" key="1">
    <source>
        <dbReference type="ARBA" id="ARBA00022801"/>
    </source>
</evidence>
<dbReference type="InterPro" id="IPR023214">
    <property type="entry name" value="HAD_sf"/>
</dbReference>
<organism evidence="2 3">
    <name type="scientific">Carboxydichorda subterranea</name>
    <dbReference type="NCBI Taxonomy" id="3109565"/>
    <lineage>
        <taxon>Bacteria</taxon>
        <taxon>Bacillati</taxon>
        <taxon>Bacillota</taxon>
        <taxon>Limnochordia</taxon>
        <taxon>Limnochordales</taxon>
        <taxon>Geochordaceae</taxon>
        <taxon>Carboxydichorda</taxon>
    </lineage>
</organism>
<dbReference type="EMBL" id="CP141615">
    <property type="protein sequence ID" value="WRP17361.1"/>
    <property type="molecule type" value="Genomic_DNA"/>
</dbReference>
<name>A0ABZ1BXG0_9FIRM</name>
<dbReference type="RefSeq" id="WP_324716632.1">
    <property type="nucleotide sequence ID" value="NZ_CP141615.1"/>
</dbReference>
<dbReference type="PRINTS" id="PR00413">
    <property type="entry name" value="HADHALOGNASE"/>
</dbReference>
<dbReference type="InterPro" id="IPR036412">
    <property type="entry name" value="HAD-like_sf"/>
</dbReference>
<dbReference type="PANTHER" id="PTHR43316:SF3">
    <property type="entry name" value="HALOACID DEHALOGENASE, TYPE II (AFU_ORTHOLOGUE AFUA_2G07750)-RELATED"/>
    <property type="match status" value="1"/>
</dbReference>
<evidence type="ECO:0000313" key="3">
    <source>
        <dbReference type="Proteomes" id="UP001332192"/>
    </source>
</evidence>
<dbReference type="SFLD" id="SFLDS00003">
    <property type="entry name" value="Haloacid_Dehalogenase"/>
    <property type="match status" value="1"/>
</dbReference>
<sequence length="247" mass="28279">MPSATAPVQAVLFDLDGTLNGIDMERFLPLYFRALGEYVGHLIEPQRLAREVWKATEALLQDGSMELSNAEKFRRLFLPDQGELRDRLYPWFDRFYAERFGLLRQHAPVTPLARQVVTAVRQMGMRVAVATNPVFPMSAIRQRLQWAGLGDVPFDWVTAMENSHACKPNLAYFREISERLEVPPERCLMVGNDRDEDMVAAKLGMHTYWVTDLPIDRGRARIEPEGQGPLASFLDWFRTRLAREASA</sequence>
<keyword evidence="3" id="KW-1185">Reference proteome</keyword>
<proteinExistence type="predicted"/>
<evidence type="ECO:0000313" key="2">
    <source>
        <dbReference type="EMBL" id="WRP17361.1"/>
    </source>
</evidence>
<dbReference type="SUPFAM" id="SSF56784">
    <property type="entry name" value="HAD-like"/>
    <property type="match status" value="1"/>
</dbReference>
<accession>A0ABZ1BXG0</accession>
<dbReference type="EC" id="3.1.3.-" evidence="2"/>
<dbReference type="PANTHER" id="PTHR43316">
    <property type="entry name" value="HYDROLASE, HALOACID DELAHOGENASE-RELATED"/>
    <property type="match status" value="1"/>
</dbReference>
<dbReference type="Gene3D" id="3.40.50.1000">
    <property type="entry name" value="HAD superfamily/HAD-like"/>
    <property type="match status" value="1"/>
</dbReference>
<dbReference type="SFLD" id="SFLDG01129">
    <property type="entry name" value="C1.5:_HAD__Beta-PGM__Phosphata"/>
    <property type="match status" value="1"/>
</dbReference>
<gene>
    <name evidence="2" type="ORF">U7230_14970</name>
</gene>
<dbReference type="InterPro" id="IPR006439">
    <property type="entry name" value="HAD-SF_hydro_IA"/>
</dbReference>
<dbReference type="InterPro" id="IPR051540">
    <property type="entry name" value="S-2-haloacid_dehalogenase"/>
</dbReference>